<dbReference type="AlphaFoldDB" id="A0A2G9YKS6"/>
<evidence type="ECO:0000256" key="3">
    <source>
        <dbReference type="ARBA" id="ARBA00022691"/>
    </source>
</evidence>
<dbReference type="SFLD" id="SFLDG01114">
    <property type="entry name" value="phosphomethylpyrimidine_syntha"/>
    <property type="match status" value="1"/>
</dbReference>
<evidence type="ECO:0000313" key="10">
    <source>
        <dbReference type="EMBL" id="PIP19839.1"/>
    </source>
</evidence>
<evidence type="ECO:0000256" key="4">
    <source>
        <dbReference type="ARBA" id="ARBA00022723"/>
    </source>
</evidence>
<evidence type="ECO:0000313" key="11">
    <source>
        <dbReference type="Proteomes" id="UP000231292"/>
    </source>
</evidence>
<accession>A0A2G9YKS6</accession>
<evidence type="ECO:0000256" key="8">
    <source>
        <dbReference type="ARBA" id="ARBA00023239"/>
    </source>
</evidence>
<dbReference type="NCBIfam" id="NF009895">
    <property type="entry name" value="PRK13352.1"/>
    <property type="match status" value="1"/>
</dbReference>
<dbReference type="NCBIfam" id="TIGR00190">
    <property type="entry name" value="thiC"/>
    <property type="match status" value="1"/>
</dbReference>
<dbReference type="EC" id="4.1.99.17" evidence="9"/>
<evidence type="ECO:0000256" key="7">
    <source>
        <dbReference type="ARBA" id="ARBA00023014"/>
    </source>
</evidence>
<dbReference type="Pfam" id="PF01964">
    <property type="entry name" value="ThiC_Rad_SAM"/>
    <property type="match status" value="1"/>
</dbReference>
<dbReference type="SFLD" id="SFLDS00113">
    <property type="entry name" value="Radical_SAM_Phosphomethylpyrim"/>
    <property type="match status" value="1"/>
</dbReference>
<dbReference type="SFLD" id="SFLDF00407">
    <property type="entry name" value="phosphomethylpyrimidine_syntha"/>
    <property type="match status" value="1"/>
</dbReference>
<name>A0A2G9YKS6_9BACT</name>
<gene>
    <name evidence="10" type="ORF">COX41_00790</name>
</gene>
<evidence type="ECO:0000256" key="6">
    <source>
        <dbReference type="ARBA" id="ARBA00023004"/>
    </source>
</evidence>
<evidence type="ECO:0000256" key="5">
    <source>
        <dbReference type="ARBA" id="ARBA00022833"/>
    </source>
</evidence>
<dbReference type="PANTHER" id="PTHR30557:SF1">
    <property type="entry name" value="PHOSPHOMETHYLPYRIMIDINE SYNTHASE, CHLOROPLASTIC"/>
    <property type="match status" value="1"/>
</dbReference>
<comment type="caution">
    <text evidence="10">The sequence shown here is derived from an EMBL/GenBank/DDBJ whole genome shotgun (WGS) entry which is preliminary data.</text>
</comment>
<keyword evidence="5" id="KW-0862">Zinc</keyword>
<evidence type="ECO:0000256" key="2">
    <source>
        <dbReference type="ARBA" id="ARBA00022485"/>
    </source>
</evidence>
<organism evidence="10 11">
    <name type="scientific">Candidatus Sherwoodlollariibacterium unditelluris</name>
    <dbReference type="NCBI Taxonomy" id="1974757"/>
    <lineage>
        <taxon>Bacteria</taxon>
        <taxon>Pseudomonadati</taxon>
        <taxon>Candidatus Omnitrophota</taxon>
        <taxon>Candidatus Sherwoodlollariibacterium</taxon>
    </lineage>
</organism>
<evidence type="ECO:0000256" key="9">
    <source>
        <dbReference type="NCBIfam" id="TIGR00190"/>
    </source>
</evidence>
<dbReference type="FunFam" id="3.20.20.540:FF:000001">
    <property type="entry name" value="Phosphomethylpyrimidine synthase"/>
    <property type="match status" value="1"/>
</dbReference>
<dbReference type="GO" id="GO:0009228">
    <property type="term" value="P:thiamine biosynthetic process"/>
    <property type="evidence" value="ECO:0007669"/>
    <property type="project" value="UniProtKB-UniRule"/>
</dbReference>
<dbReference type="GO" id="GO:0005829">
    <property type="term" value="C:cytosol"/>
    <property type="evidence" value="ECO:0007669"/>
    <property type="project" value="TreeGrafter"/>
</dbReference>
<keyword evidence="8" id="KW-0456">Lyase</keyword>
<reference evidence="10 11" key="1">
    <citation type="submission" date="2017-09" db="EMBL/GenBank/DDBJ databases">
        <title>Depth-based differentiation of microbial function through sediment-hosted aquifers and enrichment of novel symbionts in the deep terrestrial subsurface.</title>
        <authorList>
            <person name="Probst A.J."/>
            <person name="Ladd B."/>
            <person name="Jarett J.K."/>
            <person name="Geller-Mcgrath D.E."/>
            <person name="Sieber C.M."/>
            <person name="Emerson J.B."/>
            <person name="Anantharaman K."/>
            <person name="Thomas B.C."/>
            <person name="Malmstrom R."/>
            <person name="Stieglmeier M."/>
            <person name="Klingl A."/>
            <person name="Woyke T."/>
            <person name="Ryan C.M."/>
            <person name="Banfield J.F."/>
        </authorList>
    </citation>
    <scope>NUCLEOTIDE SEQUENCE [LARGE SCALE GENOMIC DNA]</scope>
    <source>
        <strain evidence="10">CG23_combo_of_CG06-09_8_20_14_all_41_10</strain>
    </source>
</reference>
<sequence>MTQLEYAKKNKITPLVKRIAQQEGVDARGLLKNIKAGRVVVLKNNRHNLKKPCAVGYGLRTKVNANIGTSTDKSGIKDELRKLTTAIKYGADAVMDLSVGGNLKTMRLEALKKSTIPLGTVPVYELAVNAQRKNKNFLSFTDSDMLDILDAQGREGVDFFTLHAGVTKKSMVSLRNSKRILNIVSRGGAIIANWMNLYGKENPFFEHFDEILDIAYKYDVVLSLGDGMRPGSILDANDEAQFSELKILGGLALRAKKRNVQVMIEGPGHVPLDKIKENIILEKKLCHNAPFYVLGPLVTDIASGYDHINASIGGALAASFGADFLCYVTPAEHLRHPSLEDVRDGVVASKISAHSADIVKRNKQAIEWDRQMSLARKKRDWVRQIRLSIDPDKAGEYRKSSQPTDSGVCTMCGKYCSIKLMEECLRV</sequence>
<dbReference type="Gene3D" id="3.20.20.540">
    <property type="entry name" value="Radical SAM ThiC family, central domain"/>
    <property type="match status" value="1"/>
</dbReference>
<dbReference type="InterPro" id="IPR038521">
    <property type="entry name" value="ThiC/Bza_core_dom"/>
</dbReference>
<dbReference type="GO" id="GO:0070284">
    <property type="term" value="F:phosphomethylpyrimidine synthase activity"/>
    <property type="evidence" value="ECO:0007669"/>
    <property type="project" value="UniProtKB-EC"/>
</dbReference>
<dbReference type="Proteomes" id="UP000231292">
    <property type="component" value="Unassembled WGS sequence"/>
</dbReference>
<keyword evidence="6" id="KW-0408">Iron</keyword>
<evidence type="ECO:0000256" key="1">
    <source>
        <dbReference type="ARBA" id="ARBA00001966"/>
    </source>
</evidence>
<comment type="cofactor">
    <cofactor evidence="1">
        <name>[4Fe-4S] cluster</name>
        <dbReference type="ChEBI" id="CHEBI:49883"/>
    </cofactor>
</comment>
<keyword evidence="7" id="KW-0411">Iron-sulfur</keyword>
<keyword evidence="4" id="KW-0479">Metal-binding</keyword>
<protein>
    <recommendedName>
        <fullName evidence="9">Phosphomethylpyrimidine synthase</fullName>
        <ecNumber evidence="9">4.1.99.17</ecNumber>
    </recommendedName>
</protein>
<dbReference type="InterPro" id="IPR002817">
    <property type="entry name" value="ThiC/BzaA/B"/>
</dbReference>
<proteinExistence type="predicted"/>
<dbReference type="GO" id="GO:0046872">
    <property type="term" value="F:metal ion binding"/>
    <property type="evidence" value="ECO:0007669"/>
    <property type="project" value="UniProtKB-KW"/>
</dbReference>
<dbReference type="GO" id="GO:0051539">
    <property type="term" value="F:4 iron, 4 sulfur cluster binding"/>
    <property type="evidence" value="ECO:0007669"/>
    <property type="project" value="UniProtKB-KW"/>
</dbReference>
<dbReference type="EMBL" id="PCRK01000012">
    <property type="protein sequence ID" value="PIP19839.1"/>
    <property type="molecule type" value="Genomic_DNA"/>
</dbReference>
<dbReference type="Gene3D" id="6.10.250.620">
    <property type="match status" value="1"/>
</dbReference>
<dbReference type="PANTHER" id="PTHR30557">
    <property type="entry name" value="THIAMINE BIOSYNTHESIS PROTEIN THIC"/>
    <property type="match status" value="1"/>
</dbReference>
<keyword evidence="3" id="KW-0949">S-adenosyl-L-methionine</keyword>
<keyword evidence="2" id="KW-0004">4Fe-4S</keyword>